<dbReference type="InParanoid" id="A0A2J7PUH0"/>
<name>A0A2J7PUH0_9NEOP</name>
<proteinExistence type="predicted"/>
<evidence type="ECO:0000259" key="3">
    <source>
        <dbReference type="PROSITE" id="PS51497"/>
    </source>
</evidence>
<dbReference type="STRING" id="105785.A0A2J7PUH0"/>
<dbReference type="AlphaFoldDB" id="A0A2J7PUH0"/>
<gene>
    <name evidence="4" type="ORF">B7P43_G09976</name>
</gene>
<feature type="domain" description="UMA" evidence="3">
    <location>
        <begin position="16"/>
        <end position="61"/>
    </location>
</feature>
<feature type="region of interest" description="Disordered" evidence="1">
    <location>
        <begin position="448"/>
        <end position="512"/>
    </location>
</feature>
<dbReference type="InterPro" id="IPR023340">
    <property type="entry name" value="UMA"/>
</dbReference>
<dbReference type="GO" id="GO:0000813">
    <property type="term" value="C:ESCRT I complex"/>
    <property type="evidence" value="ECO:0007669"/>
    <property type="project" value="InterPro"/>
</dbReference>
<dbReference type="InterPro" id="IPR009060">
    <property type="entry name" value="UBA-like_sf"/>
</dbReference>
<evidence type="ECO:0008006" key="6">
    <source>
        <dbReference type="Google" id="ProtNLM"/>
    </source>
</evidence>
<feature type="region of interest" description="Disordered" evidence="1">
    <location>
        <begin position="401"/>
        <end position="428"/>
    </location>
</feature>
<feature type="compositionally biased region" description="Basic and acidic residues" evidence="1">
    <location>
        <begin position="482"/>
        <end position="492"/>
    </location>
</feature>
<feature type="compositionally biased region" description="Polar residues" evidence="1">
    <location>
        <begin position="408"/>
        <end position="427"/>
    </location>
</feature>
<dbReference type="SMART" id="SM00165">
    <property type="entry name" value="UBA"/>
    <property type="match status" value="2"/>
</dbReference>
<protein>
    <recommendedName>
        <fullName evidence="6">UBA domain-containing protein</fullName>
    </recommendedName>
</protein>
<accession>A0A2J7PUH0</accession>
<dbReference type="InterPro" id="IPR015940">
    <property type="entry name" value="UBA"/>
</dbReference>
<comment type="caution">
    <text evidence="4">The sequence shown here is derived from an EMBL/GenBank/DDBJ whole genome shotgun (WGS) entry which is preliminary data.</text>
</comment>
<dbReference type="PANTHER" id="PTHR15960:SF5">
    <property type="entry name" value="LD44032P"/>
    <property type="match status" value="1"/>
</dbReference>
<evidence type="ECO:0000259" key="2">
    <source>
        <dbReference type="PROSITE" id="PS50030"/>
    </source>
</evidence>
<dbReference type="InterPro" id="IPR038870">
    <property type="entry name" value="UBAP1"/>
</dbReference>
<dbReference type="PROSITE" id="PS50030">
    <property type="entry name" value="UBA"/>
    <property type="match status" value="1"/>
</dbReference>
<evidence type="ECO:0000256" key="1">
    <source>
        <dbReference type="SAM" id="MobiDB-lite"/>
    </source>
</evidence>
<reference evidence="4 5" key="1">
    <citation type="submission" date="2017-12" db="EMBL/GenBank/DDBJ databases">
        <title>Hemimetabolous genomes reveal molecular basis of termite eusociality.</title>
        <authorList>
            <person name="Harrison M.C."/>
            <person name="Jongepier E."/>
            <person name="Robertson H.M."/>
            <person name="Arning N."/>
            <person name="Bitard-Feildel T."/>
            <person name="Chao H."/>
            <person name="Childers C.P."/>
            <person name="Dinh H."/>
            <person name="Doddapaneni H."/>
            <person name="Dugan S."/>
            <person name="Gowin J."/>
            <person name="Greiner C."/>
            <person name="Han Y."/>
            <person name="Hu H."/>
            <person name="Hughes D.S.T."/>
            <person name="Huylmans A.-K."/>
            <person name="Kemena C."/>
            <person name="Kremer L.P.M."/>
            <person name="Lee S.L."/>
            <person name="Lopez-Ezquerra A."/>
            <person name="Mallet L."/>
            <person name="Monroy-Kuhn J.M."/>
            <person name="Moser A."/>
            <person name="Murali S.C."/>
            <person name="Muzny D.M."/>
            <person name="Otani S."/>
            <person name="Piulachs M.-D."/>
            <person name="Poelchau M."/>
            <person name="Qu J."/>
            <person name="Schaub F."/>
            <person name="Wada-Katsumata A."/>
            <person name="Worley K.C."/>
            <person name="Xie Q."/>
            <person name="Ylla G."/>
            <person name="Poulsen M."/>
            <person name="Gibbs R.A."/>
            <person name="Schal C."/>
            <person name="Richards S."/>
            <person name="Belles X."/>
            <person name="Korb J."/>
            <person name="Bornberg-Bauer E."/>
        </authorList>
    </citation>
    <scope>NUCLEOTIDE SEQUENCE [LARGE SCALE GENOMIC DNA]</scope>
    <source>
        <tissue evidence="4">Whole body</tissue>
    </source>
</reference>
<dbReference type="Proteomes" id="UP000235965">
    <property type="component" value="Unassembled WGS sequence"/>
</dbReference>
<keyword evidence="5" id="KW-1185">Reference proteome</keyword>
<dbReference type="CDD" id="cd14316">
    <property type="entry name" value="UBA2_UBAP1_like"/>
    <property type="match status" value="1"/>
</dbReference>
<dbReference type="OrthoDB" id="2018023at2759"/>
<evidence type="ECO:0000313" key="4">
    <source>
        <dbReference type="EMBL" id="PNF19979.1"/>
    </source>
</evidence>
<organism evidence="4 5">
    <name type="scientific">Cryptotermes secundus</name>
    <dbReference type="NCBI Taxonomy" id="105785"/>
    <lineage>
        <taxon>Eukaryota</taxon>
        <taxon>Metazoa</taxon>
        <taxon>Ecdysozoa</taxon>
        <taxon>Arthropoda</taxon>
        <taxon>Hexapoda</taxon>
        <taxon>Insecta</taxon>
        <taxon>Pterygota</taxon>
        <taxon>Neoptera</taxon>
        <taxon>Polyneoptera</taxon>
        <taxon>Dictyoptera</taxon>
        <taxon>Blattodea</taxon>
        <taxon>Blattoidea</taxon>
        <taxon>Termitoidae</taxon>
        <taxon>Kalotermitidae</taxon>
        <taxon>Cryptotermitinae</taxon>
        <taxon>Cryptotermes</taxon>
    </lineage>
</organism>
<evidence type="ECO:0000313" key="5">
    <source>
        <dbReference type="Proteomes" id="UP000235965"/>
    </source>
</evidence>
<feature type="domain" description="UBA" evidence="2">
    <location>
        <begin position="591"/>
        <end position="626"/>
    </location>
</feature>
<dbReference type="InterPro" id="IPR042575">
    <property type="entry name" value="UBAP1_C"/>
</dbReference>
<dbReference type="PANTHER" id="PTHR15960">
    <property type="entry name" value="LD44032P"/>
    <property type="match status" value="1"/>
</dbReference>
<sequence length="626" mass="68959">MSRYGRESERQAFSYMDNVPVKISEQYKPPRKVTLPVTYQHRLSSETVTEEYDFKLEKSVLQKMGEWRKLRKAAVENRRERIMTQKRATSKSHETRVVTTGSSVSPAASSFSTVGLSDGSYVNSTASSGSYPEPPPSFTNAVSRTTLAPVLQSISYSSLSSASTPQYSMLTPVPITLASIGTCTSKASDSFNLSDFEADTSSPFDNMELKTINEMEELAHVLQPLSNSPCQIKQKPPDLEAALNSSYSSQASVYSVDQVALCNAFDSNLKKGLTTHTHINGLTGYGLYGTSPRLKQHVNRNDGYATLVSHPCDYSIAEMALKSENSYCHYPGQTWAASMNTGHADVSYSLDPAKQTNHTVTSKNSAVVLQPFLACSGAVENRDVVERRGYSTLTSTIHHPPLTYGASFPSTSNSNQDQHSPGRSLSKSVPDIVQELEKELKNKHVEESVSLVGRSSHTPPPRPNSFGSTGLENWKPWPDLDSPERSQAETKKLPSIASHSASKPEVEPTLPNPFRDLKPAAQKLVKHISEMGFPLPRVARACQLLGEDDKKVVEFLLQVQCLEEKNYPGDQVEKALIVNKYNVTHAVKYLEAMVQLLDLGFPEQLASDALLKFDNDRDKALDQLIS</sequence>
<dbReference type="GO" id="GO:0043162">
    <property type="term" value="P:ubiquitin-dependent protein catabolic process via the multivesicular body sorting pathway"/>
    <property type="evidence" value="ECO:0007669"/>
    <property type="project" value="InterPro"/>
</dbReference>
<dbReference type="GO" id="GO:0043130">
    <property type="term" value="F:ubiquitin binding"/>
    <property type="evidence" value="ECO:0007669"/>
    <property type="project" value="InterPro"/>
</dbReference>
<dbReference type="FunCoup" id="A0A2J7PUH0">
    <property type="interactions" value="380"/>
</dbReference>
<dbReference type="EMBL" id="NEVH01021198">
    <property type="protein sequence ID" value="PNF19979.1"/>
    <property type="molecule type" value="Genomic_DNA"/>
</dbReference>
<dbReference type="Gene3D" id="1.20.120.1920">
    <property type="entry name" value="UBAP1 SOUBA domain"/>
    <property type="match status" value="1"/>
</dbReference>
<dbReference type="PROSITE" id="PS51497">
    <property type="entry name" value="UMA"/>
    <property type="match status" value="1"/>
</dbReference>
<dbReference type="SUPFAM" id="SSF46934">
    <property type="entry name" value="UBA-like"/>
    <property type="match status" value="1"/>
</dbReference>